<dbReference type="Proteomes" id="UP000500961">
    <property type="component" value="Chromosome"/>
</dbReference>
<dbReference type="InterPro" id="IPR011711">
    <property type="entry name" value="GntR_C"/>
</dbReference>
<proteinExistence type="predicted"/>
<dbReference type="SMART" id="SM00895">
    <property type="entry name" value="FCD"/>
    <property type="match status" value="1"/>
</dbReference>
<evidence type="ECO:0000259" key="4">
    <source>
        <dbReference type="PROSITE" id="PS50949"/>
    </source>
</evidence>
<feature type="domain" description="HTH gntR-type" evidence="4">
    <location>
        <begin position="13"/>
        <end position="81"/>
    </location>
</feature>
<dbReference type="SMART" id="SM00345">
    <property type="entry name" value="HTH_GNTR"/>
    <property type="match status" value="1"/>
</dbReference>
<dbReference type="AlphaFoldDB" id="A0A7D4BJC2"/>
<dbReference type="CDD" id="cd07377">
    <property type="entry name" value="WHTH_GntR"/>
    <property type="match status" value="1"/>
</dbReference>
<keyword evidence="3" id="KW-0804">Transcription</keyword>
<dbReference type="InterPro" id="IPR008920">
    <property type="entry name" value="TF_FadR/GntR_C"/>
</dbReference>
<dbReference type="PROSITE" id="PS50949">
    <property type="entry name" value="HTH_GNTR"/>
    <property type="match status" value="1"/>
</dbReference>
<dbReference type="InterPro" id="IPR036388">
    <property type="entry name" value="WH-like_DNA-bd_sf"/>
</dbReference>
<gene>
    <name evidence="5" type="ORF">FHG85_03980</name>
</gene>
<dbReference type="GO" id="GO:0003677">
    <property type="term" value="F:DNA binding"/>
    <property type="evidence" value="ECO:0007669"/>
    <property type="project" value="UniProtKB-KW"/>
</dbReference>
<accession>A0A7D4BJC2</accession>
<dbReference type="Pfam" id="PF00392">
    <property type="entry name" value="GntR"/>
    <property type="match status" value="1"/>
</dbReference>
<keyword evidence="6" id="KW-1185">Reference proteome</keyword>
<evidence type="ECO:0000256" key="2">
    <source>
        <dbReference type="ARBA" id="ARBA00023125"/>
    </source>
</evidence>
<keyword evidence="1" id="KW-0805">Transcription regulation</keyword>
<evidence type="ECO:0000313" key="5">
    <source>
        <dbReference type="EMBL" id="QKG79459.1"/>
    </source>
</evidence>
<dbReference type="Pfam" id="PF07729">
    <property type="entry name" value="FCD"/>
    <property type="match status" value="1"/>
</dbReference>
<dbReference type="SUPFAM" id="SSF46785">
    <property type="entry name" value="Winged helix' DNA-binding domain"/>
    <property type="match status" value="1"/>
</dbReference>
<dbReference type="PANTHER" id="PTHR43537:SF5">
    <property type="entry name" value="UXU OPERON TRANSCRIPTIONAL REGULATOR"/>
    <property type="match status" value="1"/>
</dbReference>
<keyword evidence="2" id="KW-0238">DNA-binding</keyword>
<name>A0A7D4BJC2_9BACT</name>
<dbReference type="InterPro" id="IPR036390">
    <property type="entry name" value="WH_DNA-bd_sf"/>
</dbReference>
<dbReference type="SUPFAM" id="SSF48008">
    <property type="entry name" value="GntR ligand-binding domain-like"/>
    <property type="match status" value="1"/>
</dbReference>
<reference evidence="5 6" key="1">
    <citation type="submission" date="2019-07" db="EMBL/GenBank/DDBJ databases">
        <title>Thalassofilum flectens gen. nov., sp. nov., a novel moderate thermophilic anaerobe from a shallow sea hot spring in Kunashir Island (Russia), representing a new family in the order Bacteroidales, and proposal of Thalassofilacea fam. nov.</title>
        <authorList>
            <person name="Kochetkova T.V."/>
            <person name="Podosokorskaya O.A."/>
            <person name="Novikov A."/>
            <person name="Elcheninov A.G."/>
            <person name="Toshchakov S.V."/>
            <person name="Kublanov I.V."/>
        </authorList>
    </citation>
    <scope>NUCLEOTIDE SEQUENCE [LARGE SCALE GENOMIC DNA]</scope>
    <source>
        <strain evidence="5 6">38-H</strain>
    </source>
</reference>
<protein>
    <submittedName>
        <fullName evidence="5">FadR family transcriptional regulator</fullName>
    </submittedName>
</protein>
<dbReference type="GO" id="GO:0003700">
    <property type="term" value="F:DNA-binding transcription factor activity"/>
    <property type="evidence" value="ECO:0007669"/>
    <property type="project" value="InterPro"/>
</dbReference>
<evidence type="ECO:0000313" key="6">
    <source>
        <dbReference type="Proteomes" id="UP000500961"/>
    </source>
</evidence>
<organism evidence="5 6">
    <name type="scientific">Tenuifilum thalassicum</name>
    <dbReference type="NCBI Taxonomy" id="2590900"/>
    <lineage>
        <taxon>Bacteria</taxon>
        <taxon>Pseudomonadati</taxon>
        <taxon>Bacteroidota</taxon>
        <taxon>Bacteroidia</taxon>
        <taxon>Bacteroidales</taxon>
        <taxon>Tenuifilaceae</taxon>
        <taxon>Tenuifilum</taxon>
    </lineage>
</organism>
<dbReference type="KEGG" id="ttz:FHG85_03980"/>
<dbReference type="RefSeq" id="WP_173073213.1">
    <property type="nucleotide sequence ID" value="NZ_CP041345.1"/>
</dbReference>
<dbReference type="EMBL" id="CP041345">
    <property type="protein sequence ID" value="QKG79459.1"/>
    <property type="molecule type" value="Genomic_DNA"/>
</dbReference>
<evidence type="ECO:0000256" key="1">
    <source>
        <dbReference type="ARBA" id="ARBA00023015"/>
    </source>
</evidence>
<sequence>MDILESLKTIEVESPVNQIIKQIRSLIITGKLKPGDKLPSERKLSESLGIGRTYVRDAIKKLEFYGILKTMPQSGTVVAGIDISAMEGLISNVIHLHDNDFFHLVETRVLLEVFACSQAALRRTDGNILELKTALSDHKKRVEAGLPGVKEDLNFHIKIAEASQNMVVKSMLLILIPDIIEIYRKLNVCGEGRFYQSFNQHEEILNCIINRDPQGAETKMREHLKHVYEFSKSYKQELR</sequence>
<dbReference type="InterPro" id="IPR000524">
    <property type="entry name" value="Tscrpt_reg_HTH_GntR"/>
</dbReference>
<dbReference type="PRINTS" id="PR00035">
    <property type="entry name" value="HTHGNTR"/>
</dbReference>
<dbReference type="Gene3D" id="1.10.10.10">
    <property type="entry name" value="Winged helix-like DNA-binding domain superfamily/Winged helix DNA-binding domain"/>
    <property type="match status" value="1"/>
</dbReference>
<dbReference type="PANTHER" id="PTHR43537">
    <property type="entry name" value="TRANSCRIPTIONAL REGULATOR, GNTR FAMILY"/>
    <property type="match status" value="1"/>
</dbReference>
<evidence type="ECO:0000256" key="3">
    <source>
        <dbReference type="ARBA" id="ARBA00023163"/>
    </source>
</evidence>
<dbReference type="Gene3D" id="1.20.120.530">
    <property type="entry name" value="GntR ligand-binding domain-like"/>
    <property type="match status" value="1"/>
</dbReference>